<gene>
    <name evidence="2" type="ORF">RclHR1_40710001</name>
</gene>
<feature type="domain" description="Protein kinase" evidence="1">
    <location>
        <begin position="1"/>
        <end position="220"/>
    </location>
</feature>
<dbReference type="SUPFAM" id="SSF56112">
    <property type="entry name" value="Protein kinase-like (PK-like)"/>
    <property type="match status" value="1"/>
</dbReference>
<evidence type="ECO:0000313" key="3">
    <source>
        <dbReference type="Proteomes" id="UP000247702"/>
    </source>
</evidence>
<name>A0A2Z6REP8_9GLOM</name>
<dbReference type="Proteomes" id="UP000247702">
    <property type="component" value="Unassembled WGS sequence"/>
</dbReference>
<dbReference type="InterPro" id="IPR011009">
    <property type="entry name" value="Kinase-like_dom_sf"/>
</dbReference>
<dbReference type="GO" id="GO:0005737">
    <property type="term" value="C:cytoplasm"/>
    <property type="evidence" value="ECO:0007669"/>
    <property type="project" value="TreeGrafter"/>
</dbReference>
<dbReference type="GO" id="GO:0004672">
    <property type="term" value="F:protein kinase activity"/>
    <property type="evidence" value="ECO:0007669"/>
    <property type="project" value="InterPro"/>
</dbReference>
<feature type="non-terminal residue" evidence="2">
    <location>
        <position position="1"/>
    </location>
</feature>
<accession>A0A2Z6REP8</accession>
<reference evidence="2 3" key="1">
    <citation type="submission" date="2017-11" db="EMBL/GenBank/DDBJ databases">
        <title>The genome of Rhizophagus clarus HR1 reveals common genetic basis of auxotrophy among arbuscular mycorrhizal fungi.</title>
        <authorList>
            <person name="Kobayashi Y."/>
        </authorList>
    </citation>
    <scope>NUCLEOTIDE SEQUENCE [LARGE SCALE GENOMIC DNA]</scope>
    <source>
        <strain evidence="2 3">HR1</strain>
    </source>
</reference>
<dbReference type="PROSITE" id="PS50011">
    <property type="entry name" value="PROTEIN_KINASE_DOM"/>
    <property type="match status" value="1"/>
</dbReference>
<dbReference type="Gene3D" id="1.10.510.10">
    <property type="entry name" value="Transferase(Phosphotransferase) domain 1"/>
    <property type="match status" value="1"/>
</dbReference>
<protein>
    <recommendedName>
        <fullName evidence="1">Protein kinase domain-containing protein</fullName>
    </recommendedName>
</protein>
<dbReference type="Pfam" id="PF00069">
    <property type="entry name" value="Pkinase"/>
    <property type="match status" value="1"/>
</dbReference>
<dbReference type="InterPro" id="IPR050167">
    <property type="entry name" value="Ser_Thr_protein_kinase"/>
</dbReference>
<keyword evidence="3" id="KW-1185">Reference proteome</keyword>
<evidence type="ECO:0000313" key="2">
    <source>
        <dbReference type="EMBL" id="GBC01118.1"/>
    </source>
</evidence>
<sequence length="269" mass="31132">VKAYSISQDNSILKIYGISQDPVTKDYIMVLQYVDKGSFDNYKYFFKNCNWKKRIIILQYLIKGLKKIHDDKMVHHDFHIGNILILNYLVTDKFFSSNFNQVCISDMGLCGEVDNINETKIYGVMPYVAPEVLRGKPYTQAADIYSFGMIMYFVVTGKQPFANCAHDNTLVVNICNGIRPEISEKGVPKCYIDLMKKCLDSNPENRPIASKIEELIESFYYSIRGFTKDILFNSEFKKQFEEAEEYRKKNVLSIENDQSTTHPHACYTS</sequence>
<dbReference type="AlphaFoldDB" id="A0A2Z6REP8"/>
<dbReference type="EMBL" id="BEXD01003415">
    <property type="protein sequence ID" value="GBC01118.1"/>
    <property type="molecule type" value="Genomic_DNA"/>
</dbReference>
<dbReference type="InterPro" id="IPR000719">
    <property type="entry name" value="Prot_kinase_dom"/>
</dbReference>
<organism evidence="2 3">
    <name type="scientific">Rhizophagus clarus</name>
    <dbReference type="NCBI Taxonomy" id="94130"/>
    <lineage>
        <taxon>Eukaryota</taxon>
        <taxon>Fungi</taxon>
        <taxon>Fungi incertae sedis</taxon>
        <taxon>Mucoromycota</taxon>
        <taxon>Glomeromycotina</taxon>
        <taxon>Glomeromycetes</taxon>
        <taxon>Glomerales</taxon>
        <taxon>Glomeraceae</taxon>
        <taxon>Rhizophagus</taxon>
    </lineage>
</organism>
<dbReference type="GO" id="GO:0007165">
    <property type="term" value="P:signal transduction"/>
    <property type="evidence" value="ECO:0007669"/>
    <property type="project" value="TreeGrafter"/>
</dbReference>
<comment type="caution">
    <text evidence="2">The sequence shown here is derived from an EMBL/GenBank/DDBJ whole genome shotgun (WGS) entry which is preliminary data.</text>
</comment>
<evidence type="ECO:0000259" key="1">
    <source>
        <dbReference type="PROSITE" id="PS50011"/>
    </source>
</evidence>
<dbReference type="GO" id="GO:0005524">
    <property type="term" value="F:ATP binding"/>
    <property type="evidence" value="ECO:0007669"/>
    <property type="project" value="InterPro"/>
</dbReference>
<dbReference type="PANTHER" id="PTHR23257">
    <property type="entry name" value="SERINE-THREONINE PROTEIN KINASE"/>
    <property type="match status" value="1"/>
</dbReference>
<proteinExistence type="predicted"/>